<sequence>MVKYWSNIGQDPRGTDSADEFDRQTDKLVTAVLAIEADVLGLVELENAFQAGSSGNAIEYLVAQLNAATAPGTYAWVDPGQPLWVAMRFSVTLNFLAGGGDSYPFPTGASANRVDLYDLNGDGNMGLNQTLTKFLPDINQKRGWI</sequence>
<dbReference type="RefSeq" id="WP_017711210.1">
    <property type="nucleotide sequence ID" value="NZ_KB235933.1"/>
</dbReference>
<keyword evidence="3" id="KW-1185">Reference proteome</keyword>
<dbReference type="PANTHER" id="PTHR11371">
    <property type="entry name" value="DEOXYRIBONUCLEASE"/>
    <property type="match status" value="1"/>
</dbReference>
<reference evidence="2" key="1">
    <citation type="submission" date="2012-04" db="EMBL/GenBank/DDBJ databases">
        <authorList>
            <person name="Borisov I.G."/>
            <person name="Ivanikova N.V."/>
            <person name="Pinevich A.V."/>
        </authorList>
    </citation>
    <scope>NUCLEOTIDE SEQUENCE</scope>
    <source>
        <strain evidence="2">CALU 1027</strain>
    </source>
</reference>
<dbReference type="STRING" id="317619.GCA_000332315_00543"/>
<evidence type="ECO:0000313" key="3">
    <source>
        <dbReference type="Proteomes" id="UP000034681"/>
    </source>
</evidence>
<comment type="caution">
    <text evidence="2">The sequence shown here is derived from an EMBL/GenBank/DDBJ whole genome shotgun (WGS) entry which is preliminary data.</text>
</comment>
<name>A0A0M2PUU5_PROHO</name>
<feature type="region of interest" description="Disordered" evidence="1">
    <location>
        <begin position="1"/>
        <end position="20"/>
    </location>
</feature>
<organism evidence="2 3">
    <name type="scientific">Prochlorothrix hollandica PCC 9006 = CALU 1027</name>
    <dbReference type="NCBI Taxonomy" id="317619"/>
    <lineage>
        <taxon>Bacteria</taxon>
        <taxon>Bacillati</taxon>
        <taxon>Cyanobacteriota</taxon>
        <taxon>Cyanophyceae</taxon>
        <taxon>Prochlorotrichales</taxon>
        <taxon>Prochlorotrichaceae</taxon>
        <taxon>Prochlorothrix</taxon>
    </lineage>
</organism>
<dbReference type="EMBL" id="AJTX02000004">
    <property type="protein sequence ID" value="KKI99884.1"/>
    <property type="molecule type" value="Genomic_DNA"/>
</dbReference>
<dbReference type="Proteomes" id="UP000034681">
    <property type="component" value="Unassembled WGS sequence"/>
</dbReference>
<dbReference type="eggNOG" id="COG2374">
    <property type="taxonomic scope" value="Bacteria"/>
</dbReference>
<dbReference type="PANTHER" id="PTHR11371:SF31">
    <property type="entry name" value="EXTRACELLULAR NUCLEASE"/>
    <property type="match status" value="1"/>
</dbReference>
<accession>A0A0M2PUU5</accession>
<proteinExistence type="predicted"/>
<protein>
    <submittedName>
        <fullName evidence="2">Uncharacterized protein</fullName>
    </submittedName>
</protein>
<evidence type="ECO:0000313" key="2">
    <source>
        <dbReference type="EMBL" id="KKI99884.1"/>
    </source>
</evidence>
<gene>
    <name evidence="2" type="ORF">PROH_08715</name>
</gene>
<dbReference type="OrthoDB" id="9768561at2"/>
<dbReference type="AlphaFoldDB" id="A0A0M2PUU5"/>
<evidence type="ECO:0000256" key="1">
    <source>
        <dbReference type="SAM" id="MobiDB-lite"/>
    </source>
</evidence>